<evidence type="ECO:0000256" key="1">
    <source>
        <dbReference type="SAM" id="MobiDB-lite"/>
    </source>
</evidence>
<dbReference type="EMBL" id="BPLR01017266">
    <property type="protein sequence ID" value="GIY89851.1"/>
    <property type="molecule type" value="Genomic_DNA"/>
</dbReference>
<feature type="compositionally biased region" description="Polar residues" evidence="1">
    <location>
        <begin position="109"/>
        <end position="118"/>
    </location>
</feature>
<protein>
    <submittedName>
        <fullName evidence="2">Uncharacterized protein</fullName>
    </submittedName>
</protein>
<sequence>MIGVGEDPFPPLHQGKRPSVKGKRGLHRKLKTLRPAAQPVSPPISGILTQEKAASISPDCSLFLGIKSLICSSNMAVFLLLLILSLSIGSHLPPPPSLRTDDWERRPISATSSNQTVNGRRGLHRKLKTCSELTPSAGMPGTPFSRILT</sequence>
<feature type="region of interest" description="Disordered" evidence="1">
    <location>
        <begin position="1"/>
        <end position="26"/>
    </location>
</feature>
<proteinExistence type="predicted"/>
<feature type="region of interest" description="Disordered" evidence="1">
    <location>
        <begin position="98"/>
        <end position="122"/>
    </location>
</feature>
<organism evidence="2 3">
    <name type="scientific">Caerostris extrusa</name>
    <name type="common">Bark spider</name>
    <name type="synonym">Caerostris bankana</name>
    <dbReference type="NCBI Taxonomy" id="172846"/>
    <lineage>
        <taxon>Eukaryota</taxon>
        <taxon>Metazoa</taxon>
        <taxon>Ecdysozoa</taxon>
        <taxon>Arthropoda</taxon>
        <taxon>Chelicerata</taxon>
        <taxon>Arachnida</taxon>
        <taxon>Araneae</taxon>
        <taxon>Araneomorphae</taxon>
        <taxon>Entelegynae</taxon>
        <taxon>Araneoidea</taxon>
        <taxon>Araneidae</taxon>
        <taxon>Caerostris</taxon>
    </lineage>
</organism>
<accession>A0AAV4X7A1</accession>
<name>A0AAV4X7A1_CAEEX</name>
<evidence type="ECO:0000313" key="3">
    <source>
        <dbReference type="Proteomes" id="UP001054945"/>
    </source>
</evidence>
<evidence type="ECO:0000313" key="2">
    <source>
        <dbReference type="EMBL" id="GIY89851.1"/>
    </source>
</evidence>
<reference evidence="2 3" key="1">
    <citation type="submission" date="2021-06" db="EMBL/GenBank/DDBJ databases">
        <title>Caerostris extrusa draft genome.</title>
        <authorList>
            <person name="Kono N."/>
            <person name="Arakawa K."/>
        </authorList>
    </citation>
    <scope>NUCLEOTIDE SEQUENCE [LARGE SCALE GENOMIC DNA]</scope>
</reference>
<feature type="compositionally biased region" description="Basic residues" evidence="1">
    <location>
        <begin position="14"/>
        <end position="26"/>
    </location>
</feature>
<dbReference type="Proteomes" id="UP001054945">
    <property type="component" value="Unassembled WGS sequence"/>
</dbReference>
<keyword evidence="3" id="KW-1185">Reference proteome</keyword>
<comment type="caution">
    <text evidence="2">The sequence shown here is derived from an EMBL/GenBank/DDBJ whole genome shotgun (WGS) entry which is preliminary data.</text>
</comment>
<gene>
    <name evidence="2" type="ORF">CEXT_114671</name>
</gene>
<dbReference type="AlphaFoldDB" id="A0AAV4X7A1"/>